<evidence type="ECO:0000313" key="3">
    <source>
        <dbReference type="EMBL" id="KAK5984792.1"/>
    </source>
</evidence>
<proteinExistence type="predicted"/>
<feature type="compositionally biased region" description="Low complexity" evidence="1">
    <location>
        <begin position="408"/>
        <end position="435"/>
    </location>
</feature>
<feature type="compositionally biased region" description="Polar residues" evidence="1">
    <location>
        <begin position="366"/>
        <end position="402"/>
    </location>
</feature>
<accession>A0AAN8G0F9</accession>
<evidence type="ECO:0000256" key="1">
    <source>
        <dbReference type="SAM" id="MobiDB-lite"/>
    </source>
</evidence>
<feature type="region of interest" description="Disordered" evidence="1">
    <location>
        <begin position="64"/>
        <end position="150"/>
    </location>
</feature>
<name>A0AAN8G0F9_TRICO</name>
<feature type="region of interest" description="Disordered" evidence="1">
    <location>
        <begin position="211"/>
        <end position="299"/>
    </location>
</feature>
<reference evidence="3 4" key="1">
    <citation type="submission" date="2019-10" db="EMBL/GenBank/DDBJ databases">
        <title>Assembly and Annotation for the nematode Trichostrongylus colubriformis.</title>
        <authorList>
            <person name="Martin J."/>
        </authorList>
    </citation>
    <scope>NUCLEOTIDE SEQUENCE [LARGE SCALE GENOMIC DNA]</scope>
    <source>
        <strain evidence="3">G859</strain>
        <tissue evidence="3">Whole worm</tissue>
    </source>
</reference>
<dbReference type="Proteomes" id="UP001331761">
    <property type="component" value="Unassembled WGS sequence"/>
</dbReference>
<feature type="compositionally biased region" description="Polar residues" evidence="1">
    <location>
        <begin position="134"/>
        <end position="150"/>
    </location>
</feature>
<sequence length="514" mass="54747">MNPTRLALIIALLFLNATCSLECTRCDLYTSGNLPACCLTFTPPKQVVVWYGTQNGGGMQQTAGGVISNVGSSGQVARPGNLPQSQQMIPSGYQQGMQGSNPPTYLSPQQQSQHPQQPQQQQQQQGSLGLAPSPNYNAQAGNTFQGQGIQNAPEGVQYQPVNQDSTGYNGANTGLQTVSVTAFSQTGGDYNQPSNPSNMQVSQGVYREGQQVWNPQNPPGLIPSQPGSVNAGAQNQGPYIPQQPQRDEQISSTGQPTPYQVTENYDETQRIAGSSSDGRTPTTASPPFTQAPYSRPDTPTQGVFPTVSIGVYSGQTPTTSGTTSGFQSSVSGMPYTPTSSGTTSPFQSSASGMPYTSTSPPYGSSQYAEQGSTSQGVINPSQGIYGTPTSNFGNTQSGSSMGPGQFTPSPYQSSVSQPSSSGYTPSSPTGQYTYQYDQGQTQTSPYVALNTNLKALHRASLHPLNHLHTATNQVAQRLKHYRIPLDHRHLRSQHRSHIKQVELRDRLKPLLPGS</sequence>
<organism evidence="3 4">
    <name type="scientific">Trichostrongylus colubriformis</name>
    <name type="common">Black scour worm</name>
    <dbReference type="NCBI Taxonomy" id="6319"/>
    <lineage>
        <taxon>Eukaryota</taxon>
        <taxon>Metazoa</taxon>
        <taxon>Ecdysozoa</taxon>
        <taxon>Nematoda</taxon>
        <taxon>Chromadorea</taxon>
        <taxon>Rhabditida</taxon>
        <taxon>Rhabditina</taxon>
        <taxon>Rhabditomorpha</taxon>
        <taxon>Strongyloidea</taxon>
        <taxon>Trichostrongylidae</taxon>
        <taxon>Trichostrongylus</taxon>
    </lineage>
</organism>
<feature type="compositionally biased region" description="Polar residues" evidence="1">
    <location>
        <begin position="225"/>
        <end position="237"/>
    </location>
</feature>
<comment type="caution">
    <text evidence="3">The sequence shown here is derived from an EMBL/GenBank/DDBJ whole genome shotgun (WGS) entry which is preliminary data.</text>
</comment>
<dbReference type="AlphaFoldDB" id="A0AAN8G0F9"/>
<feature type="compositionally biased region" description="Low complexity" evidence="1">
    <location>
        <begin position="315"/>
        <end position="365"/>
    </location>
</feature>
<gene>
    <name evidence="3" type="ORF">GCK32_002233</name>
</gene>
<feature type="compositionally biased region" description="Polar residues" evidence="1">
    <location>
        <begin position="82"/>
        <end position="106"/>
    </location>
</feature>
<evidence type="ECO:0000256" key="2">
    <source>
        <dbReference type="SAM" id="SignalP"/>
    </source>
</evidence>
<feature type="chain" id="PRO_5042877343" evidence="2">
    <location>
        <begin position="21"/>
        <end position="514"/>
    </location>
</feature>
<feature type="compositionally biased region" description="Polar residues" evidence="1">
    <location>
        <begin position="271"/>
        <end position="299"/>
    </location>
</feature>
<keyword evidence="4" id="KW-1185">Reference proteome</keyword>
<feature type="compositionally biased region" description="Polar residues" evidence="1">
    <location>
        <begin position="250"/>
        <end position="263"/>
    </location>
</feature>
<feature type="compositionally biased region" description="Low complexity" evidence="1">
    <location>
        <begin position="107"/>
        <end position="125"/>
    </location>
</feature>
<protein>
    <submittedName>
        <fullName evidence="3">Uncharacterized protein</fullName>
    </submittedName>
</protein>
<keyword evidence="2" id="KW-0732">Signal</keyword>
<feature type="signal peptide" evidence="2">
    <location>
        <begin position="1"/>
        <end position="20"/>
    </location>
</feature>
<dbReference type="EMBL" id="WIXE01002449">
    <property type="protein sequence ID" value="KAK5984792.1"/>
    <property type="molecule type" value="Genomic_DNA"/>
</dbReference>
<evidence type="ECO:0000313" key="4">
    <source>
        <dbReference type="Proteomes" id="UP001331761"/>
    </source>
</evidence>
<feature type="region of interest" description="Disordered" evidence="1">
    <location>
        <begin position="315"/>
        <end position="435"/>
    </location>
</feature>